<name>M7BAC9_CHEMY</name>
<dbReference type="Proteomes" id="UP000031443">
    <property type="component" value="Unassembled WGS sequence"/>
</dbReference>
<evidence type="ECO:0000313" key="2">
    <source>
        <dbReference type="EMBL" id="EMP32525.1"/>
    </source>
</evidence>
<protein>
    <submittedName>
        <fullName evidence="2">Uncharacterized protein</fullName>
    </submittedName>
</protein>
<feature type="compositionally biased region" description="Basic and acidic residues" evidence="1">
    <location>
        <begin position="34"/>
        <end position="45"/>
    </location>
</feature>
<accession>M7BAC9</accession>
<dbReference type="AlphaFoldDB" id="M7BAC9"/>
<proteinExistence type="predicted"/>
<keyword evidence="3" id="KW-1185">Reference proteome</keyword>
<feature type="region of interest" description="Disordered" evidence="1">
    <location>
        <begin position="1"/>
        <end position="91"/>
    </location>
</feature>
<organism evidence="2 3">
    <name type="scientific">Chelonia mydas</name>
    <name type="common">Green sea-turtle</name>
    <name type="synonym">Chelonia agassizi</name>
    <dbReference type="NCBI Taxonomy" id="8469"/>
    <lineage>
        <taxon>Eukaryota</taxon>
        <taxon>Metazoa</taxon>
        <taxon>Chordata</taxon>
        <taxon>Craniata</taxon>
        <taxon>Vertebrata</taxon>
        <taxon>Euteleostomi</taxon>
        <taxon>Archelosauria</taxon>
        <taxon>Testudinata</taxon>
        <taxon>Testudines</taxon>
        <taxon>Cryptodira</taxon>
        <taxon>Durocryptodira</taxon>
        <taxon>Americhelydia</taxon>
        <taxon>Chelonioidea</taxon>
        <taxon>Cheloniidae</taxon>
        <taxon>Chelonia</taxon>
    </lineage>
</organism>
<evidence type="ECO:0000256" key="1">
    <source>
        <dbReference type="SAM" id="MobiDB-lite"/>
    </source>
</evidence>
<gene>
    <name evidence="2" type="ORF">UY3_10342</name>
</gene>
<evidence type="ECO:0000313" key="3">
    <source>
        <dbReference type="Proteomes" id="UP000031443"/>
    </source>
</evidence>
<sequence>MPEPRVKPESEAGVGARIGGGQEERQGSSTEQEPGGKRSEDRGNPGEEQESGTGFGAGVKTHNPTAPLIVKPDMAVPLPQSLPPGSHGLRQ</sequence>
<feature type="compositionally biased region" description="Basic and acidic residues" evidence="1">
    <location>
        <begin position="1"/>
        <end position="10"/>
    </location>
</feature>
<reference evidence="3" key="1">
    <citation type="journal article" date="2013" name="Nat. Genet.">
        <title>The draft genomes of soft-shell turtle and green sea turtle yield insights into the development and evolution of the turtle-specific body plan.</title>
        <authorList>
            <person name="Wang Z."/>
            <person name="Pascual-Anaya J."/>
            <person name="Zadissa A."/>
            <person name="Li W."/>
            <person name="Niimura Y."/>
            <person name="Huang Z."/>
            <person name="Li C."/>
            <person name="White S."/>
            <person name="Xiong Z."/>
            <person name="Fang D."/>
            <person name="Wang B."/>
            <person name="Ming Y."/>
            <person name="Chen Y."/>
            <person name="Zheng Y."/>
            <person name="Kuraku S."/>
            <person name="Pignatelli M."/>
            <person name="Herrero J."/>
            <person name="Beal K."/>
            <person name="Nozawa M."/>
            <person name="Li Q."/>
            <person name="Wang J."/>
            <person name="Zhang H."/>
            <person name="Yu L."/>
            <person name="Shigenobu S."/>
            <person name="Wang J."/>
            <person name="Liu J."/>
            <person name="Flicek P."/>
            <person name="Searle S."/>
            <person name="Wang J."/>
            <person name="Kuratani S."/>
            <person name="Yin Y."/>
            <person name="Aken B."/>
            <person name="Zhang G."/>
            <person name="Irie N."/>
        </authorList>
    </citation>
    <scope>NUCLEOTIDE SEQUENCE [LARGE SCALE GENOMIC DNA]</scope>
</reference>
<dbReference type="EMBL" id="KB540130">
    <property type="protein sequence ID" value="EMP32525.1"/>
    <property type="molecule type" value="Genomic_DNA"/>
</dbReference>